<sequence>MGSAKKTSAAAERRAKIEELRRQERARERRNKTITVAVCAVIFTALAGGTGYLLVTVKGEEQKEDKKQDTARSTPIKGEKTWDELSRNHVPQTVSYPMTPAAGGDHAQAWMNCDGDVYAKEVPQENAVHALEHGAVWVTYNTKAPAADIKTLKETVSKTPYSLLSPHPKQKSPITVTAWGKQLELNTASDPRLATFLTKYVQGTQTPEPGAACTNGLTT</sequence>
<gene>
    <name evidence="3" type="ORF">OG442_21595</name>
</gene>
<keyword evidence="2" id="KW-0472">Membrane</keyword>
<feature type="compositionally biased region" description="Basic and acidic residues" evidence="1">
    <location>
        <begin position="11"/>
        <end position="27"/>
    </location>
</feature>
<dbReference type="Pfam" id="PF11303">
    <property type="entry name" value="DUF3105"/>
    <property type="match status" value="1"/>
</dbReference>
<accession>A0ABZ2A960</accession>
<dbReference type="InterPro" id="IPR021454">
    <property type="entry name" value="DUF3105"/>
</dbReference>
<keyword evidence="2" id="KW-1133">Transmembrane helix</keyword>
<evidence type="ECO:0000313" key="4">
    <source>
        <dbReference type="Proteomes" id="UP001432209"/>
    </source>
</evidence>
<organism evidence="3 4">
    <name type="scientific">Streptomyces niveus</name>
    <name type="common">Streptomyces spheroides</name>
    <dbReference type="NCBI Taxonomy" id="193462"/>
    <lineage>
        <taxon>Bacteria</taxon>
        <taxon>Bacillati</taxon>
        <taxon>Actinomycetota</taxon>
        <taxon>Actinomycetes</taxon>
        <taxon>Kitasatosporales</taxon>
        <taxon>Streptomycetaceae</taxon>
        <taxon>Streptomyces</taxon>
    </lineage>
</organism>
<dbReference type="Proteomes" id="UP001432209">
    <property type="component" value="Chromosome"/>
</dbReference>
<evidence type="ECO:0000313" key="3">
    <source>
        <dbReference type="EMBL" id="WUX53948.1"/>
    </source>
</evidence>
<evidence type="ECO:0000256" key="2">
    <source>
        <dbReference type="SAM" id="Phobius"/>
    </source>
</evidence>
<name>A0ABZ2A960_STRNV</name>
<feature type="transmembrane region" description="Helical" evidence="2">
    <location>
        <begin position="34"/>
        <end position="55"/>
    </location>
</feature>
<feature type="region of interest" description="Disordered" evidence="1">
    <location>
        <begin position="60"/>
        <end position="79"/>
    </location>
</feature>
<keyword evidence="4" id="KW-1185">Reference proteome</keyword>
<dbReference type="RefSeq" id="WP_329077556.1">
    <property type="nucleotide sequence ID" value="NZ_CP109421.1"/>
</dbReference>
<feature type="compositionally biased region" description="Basic and acidic residues" evidence="1">
    <location>
        <begin position="60"/>
        <end position="70"/>
    </location>
</feature>
<keyword evidence="2" id="KW-0812">Transmembrane</keyword>
<dbReference type="EMBL" id="CP109495">
    <property type="protein sequence ID" value="WUX53948.1"/>
    <property type="molecule type" value="Genomic_DNA"/>
</dbReference>
<reference evidence="3" key="1">
    <citation type="submission" date="2022-10" db="EMBL/GenBank/DDBJ databases">
        <title>The complete genomes of actinobacterial strains from the NBC collection.</title>
        <authorList>
            <person name="Joergensen T.S."/>
            <person name="Alvarez Arevalo M."/>
            <person name="Sterndorff E.B."/>
            <person name="Faurdal D."/>
            <person name="Vuksanovic O."/>
            <person name="Mourched A.-S."/>
            <person name="Charusanti P."/>
            <person name="Shaw S."/>
            <person name="Blin K."/>
            <person name="Weber T."/>
        </authorList>
    </citation>
    <scope>NUCLEOTIDE SEQUENCE</scope>
    <source>
        <strain evidence="3">NBC_01432</strain>
    </source>
</reference>
<proteinExistence type="predicted"/>
<protein>
    <submittedName>
        <fullName evidence="3">DUF3105 domain-containing protein</fullName>
    </submittedName>
</protein>
<evidence type="ECO:0000256" key="1">
    <source>
        <dbReference type="SAM" id="MobiDB-lite"/>
    </source>
</evidence>
<feature type="region of interest" description="Disordered" evidence="1">
    <location>
        <begin position="1"/>
        <end position="27"/>
    </location>
</feature>